<dbReference type="Proteomes" id="UP000324233">
    <property type="component" value="Chromosome"/>
</dbReference>
<protein>
    <submittedName>
        <fullName evidence="2">Uncharacterized protein</fullName>
    </submittedName>
</protein>
<evidence type="ECO:0000256" key="1">
    <source>
        <dbReference type="SAM" id="MobiDB-lite"/>
    </source>
</evidence>
<feature type="region of interest" description="Disordered" evidence="1">
    <location>
        <begin position="129"/>
        <end position="261"/>
    </location>
</feature>
<feature type="region of interest" description="Disordered" evidence="1">
    <location>
        <begin position="1"/>
        <end position="101"/>
    </location>
</feature>
<feature type="compositionally biased region" description="Basic and acidic residues" evidence="1">
    <location>
        <begin position="59"/>
        <end position="85"/>
    </location>
</feature>
<evidence type="ECO:0000313" key="2">
    <source>
        <dbReference type="EMBL" id="QEH35638.1"/>
    </source>
</evidence>
<reference evidence="2 3" key="1">
    <citation type="submission" date="2019-08" db="EMBL/GenBank/DDBJ databases">
        <title>Deep-cultivation of Planctomycetes and their phenomic and genomic characterization uncovers novel biology.</title>
        <authorList>
            <person name="Wiegand S."/>
            <person name="Jogler M."/>
            <person name="Boedeker C."/>
            <person name="Pinto D."/>
            <person name="Vollmers J."/>
            <person name="Rivas-Marin E."/>
            <person name="Kohn T."/>
            <person name="Peeters S.H."/>
            <person name="Heuer A."/>
            <person name="Rast P."/>
            <person name="Oberbeckmann S."/>
            <person name="Bunk B."/>
            <person name="Jeske O."/>
            <person name="Meyerdierks A."/>
            <person name="Storesund J.E."/>
            <person name="Kallscheuer N."/>
            <person name="Luecker S."/>
            <person name="Lage O.M."/>
            <person name="Pohl T."/>
            <person name="Merkel B.J."/>
            <person name="Hornburger P."/>
            <person name="Mueller R.-W."/>
            <person name="Bruemmer F."/>
            <person name="Labrenz M."/>
            <person name="Spormann A.M."/>
            <person name="Op den Camp H."/>
            <person name="Overmann J."/>
            <person name="Amann R."/>
            <person name="Jetten M.S.M."/>
            <person name="Mascher T."/>
            <person name="Medema M.H."/>
            <person name="Devos D.P."/>
            <person name="Kaster A.-K."/>
            <person name="Ovreas L."/>
            <person name="Rohde M."/>
            <person name="Galperin M.Y."/>
            <person name="Jogler C."/>
        </authorList>
    </citation>
    <scope>NUCLEOTIDE SEQUENCE [LARGE SCALE GENOMIC DNA]</scope>
    <source>
        <strain evidence="2 3">OJF2</strain>
    </source>
</reference>
<organism evidence="2 3">
    <name type="scientific">Aquisphaera giovannonii</name>
    <dbReference type="NCBI Taxonomy" id="406548"/>
    <lineage>
        <taxon>Bacteria</taxon>
        <taxon>Pseudomonadati</taxon>
        <taxon>Planctomycetota</taxon>
        <taxon>Planctomycetia</taxon>
        <taxon>Isosphaerales</taxon>
        <taxon>Isosphaeraceae</taxon>
        <taxon>Aquisphaera</taxon>
    </lineage>
</organism>
<dbReference type="KEGG" id="agv:OJF2_41910"/>
<sequence length="261" mass="27900">MEKIACEFGSPGPGGRDPDGAVARGPRRAAPPREGAGPGERRSARSPRGAGTRGPAHRARSDRSGRTFRGRIDRGGAADGMEGRCRPRRPGWAFGPDAGRGRMADVDAVRGLPRRGGRGLVRGGVAIRAAAARRRRSGRRVDVDEVERARRGERPERRGPGVRRRDMAAAAGAGRTGARRGGEEDQEWEEGPDSPIATPGRRGIHPASRLDYHRPGRRDVPDGGPPGIANRWRCTQSTRSRPIGTSLDSRGRGPGAVRRGP</sequence>
<accession>A0A5B9W511</accession>
<dbReference type="EMBL" id="CP042997">
    <property type="protein sequence ID" value="QEH35638.1"/>
    <property type="molecule type" value="Genomic_DNA"/>
</dbReference>
<keyword evidence="3" id="KW-1185">Reference proteome</keyword>
<feature type="compositionally biased region" description="Basic and acidic residues" evidence="1">
    <location>
        <begin position="208"/>
        <end position="221"/>
    </location>
</feature>
<dbReference type="AlphaFoldDB" id="A0A5B9W511"/>
<evidence type="ECO:0000313" key="3">
    <source>
        <dbReference type="Proteomes" id="UP000324233"/>
    </source>
</evidence>
<name>A0A5B9W511_9BACT</name>
<gene>
    <name evidence="2" type="ORF">OJF2_41910</name>
</gene>
<proteinExistence type="predicted"/>
<feature type="compositionally biased region" description="Basic and acidic residues" evidence="1">
    <location>
        <begin position="139"/>
        <end position="167"/>
    </location>
</feature>